<name>U4KQJ5_ALTPJ</name>
<dbReference type="PANTHER" id="PTHR32385">
    <property type="entry name" value="MANNOSYL PHOSPHORYLINOSITOL CERAMIDE SYNTHASE"/>
    <property type="match status" value="1"/>
</dbReference>
<dbReference type="Pfam" id="PF04488">
    <property type="entry name" value="Gly_transf_sug"/>
    <property type="match status" value="1"/>
</dbReference>
<dbReference type="STRING" id="1318466.BN85411130"/>
<dbReference type="InterPro" id="IPR051706">
    <property type="entry name" value="Glycosyltransferase_domain"/>
</dbReference>
<accession>U4KQJ5</accession>
<proteinExistence type="predicted"/>
<gene>
    <name evidence="2" type="primary">cpsM</name>
    <name evidence="2" type="ORF">BN85411130</name>
</gene>
<sequence>MNIQKIKMIPKIIHYCWFGGNEIDTETLKIIESWKNYCPEYKIILWNEENFDVMSNIYTKQAYENKKWAFITDYVRLFALYNYGGIYMDSDVEVIKNLDIFLKNRAFTGMENNEYSVTGLMASEKGHPWIKDILDEYDGKTLIQENGELDLTPNTILITKITAQKYGWEHKQEIQNLKEGLMIYPFDYFCAKNWKDGKVFVTENTYTIHHFKGSWLTEKQKKNRQKNILLVKIFGKKIGGTISRIGTAISEKGFIGSLKYKFRKRKDKKRK</sequence>
<organism evidence="2 3">
    <name type="scientific">Alteracholeplasma palmae (strain ATCC 49389 / J233)</name>
    <name type="common">Acholeplasma palmae</name>
    <dbReference type="NCBI Taxonomy" id="1318466"/>
    <lineage>
        <taxon>Bacteria</taxon>
        <taxon>Bacillati</taxon>
        <taxon>Mycoplasmatota</taxon>
        <taxon>Mollicutes</taxon>
        <taxon>Acholeplasmatales</taxon>
        <taxon>Acholeplasmataceae</taxon>
        <taxon>Acholeplasma</taxon>
    </lineage>
</organism>
<protein>
    <submittedName>
        <fullName evidence="2">Polysaccharide biosynthesis protein CpsM</fullName>
    </submittedName>
</protein>
<dbReference type="HOGENOM" id="CLU_073547_2_0_14"/>
<keyword evidence="1" id="KW-0808">Transferase</keyword>
<dbReference type="InterPro" id="IPR007577">
    <property type="entry name" value="GlycoTrfase_DXD_sugar-bd_CS"/>
</dbReference>
<dbReference type="OrthoDB" id="9802987at2"/>
<dbReference type="KEGG" id="apal:BN85411130"/>
<dbReference type="Gene3D" id="3.90.550.20">
    <property type="match status" value="1"/>
</dbReference>
<dbReference type="SUPFAM" id="SSF53448">
    <property type="entry name" value="Nucleotide-diphospho-sugar transferases"/>
    <property type="match status" value="1"/>
</dbReference>
<dbReference type="RefSeq" id="WP_030003576.1">
    <property type="nucleotide sequence ID" value="NC_022538.1"/>
</dbReference>
<dbReference type="AlphaFoldDB" id="U4KQJ5"/>
<dbReference type="GO" id="GO:0000030">
    <property type="term" value="F:mannosyltransferase activity"/>
    <property type="evidence" value="ECO:0007669"/>
    <property type="project" value="TreeGrafter"/>
</dbReference>
<dbReference type="Proteomes" id="UP000032740">
    <property type="component" value="Chromosome"/>
</dbReference>
<reference evidence="2 3" key="1">
    <citation type="journal article" date="2013" name="J. Mol. Microbiol. Biotechnol.">
        <title>Analysis of the Complete Genomes of Acholeplasma brassicae , A. palmae and A. laidlawii and Their Comparison to the Obligate Parasites from ' Candidatus Phytoplasma'.</title>
        <authorList>
            <person name="Kube M."/>
            <person name="Siewert C."/>
            <person name="Migdoll A.M."/>
            <person name="Duduk B."/>
            <person name="Holz S."/>
            <person name="Rabus R."/>
            <person name="Seemuller E."/>
            <person name="Mitrovic J."/>
            <person name="Muller I."/>
            <person name="Buttner C."/>
            <person name="Reinhardt R."/>
        </authorList>
    </citation>
    <scope>NUCLEOTIDE SEQUENCE [LARGE SCALE GENOMIC DNA]</scope>
    <source>
        <strain evidence="2 3">J233</strain>
    </source>
</reference>
<dbReference type="PANTHER" id="PTHR32385:SF15">
    <property type="entry name" value="INOSITOL PHOSPHOCERAMIDE MANNOSYLTRANSFERASE 1"/>
    <property type="match status" value="1"/>
</dbReference>
<keyword evidence="3" id="KW-1185">Reference proteome</keyword>
<dbReference type="InterPro" id="IPR029044">
    <property type="entry name" value="Nucleotide-diphossugar_trans"/>
</dbReference>
<dbReference type="EMBL" id="FO681347">
    <property type="protein sequence ID" value="CCV64690.1"/>
    <property type="molecule type" value="Genomic_DNA"/>
</dbReference>
<dbReference type="GO" id="GO:0051999">
    <property type="term" value="P:mannosyl-inositol phosphorylceramide biosynthetic process"/>
    <property type="evidence" value="ECO:0007669"/>
    <property type="project" value="TreeGrafter"/>
</dbReference>
<evidence type="ECO:0000313" key="2">
    <source>
        <dbReference type="EMBL" id="CCV64690.1"/>
    </source>
</evidence>
<dbReference type="GO" id="GO:0016020">
    <property type="term" value="C:membrane"/>
    <property type="evidence" value="ECO:0007669"/>
    <property type="project" value="GOC"/>
</dbReference>
<evidence type="ECO:0000313" key="3">
    <source>
        <dbReference type="Proteomes" id="UP000032740"/>
    </source>
</evidence>
<evidence type="ECO:0000256" key="1">
    <source>
        <dbReference type="ARBA" id="ARBA00022679"/>
    </source>
</evidence>